<dbReference type="eggNOG" id="COG2267">
    <property type="taxonomic scope" value="Bacteria"/>
</dbReference>
<dbReference type="Gene3D" id="3.40.50.1820">
    <property type="entry name" value="alpha/beta hydrolase"/>
    <property type="match status" value="1"/>
</dbReference>
<dbReference type="SUPFAM" id="SSF53474">
    <property type="entry name" value="alpha/beta-Hydrolases"/>
    <property type="match status" value="1"/>
</dbReference>
<accession>A3V8I1</accession>
<dbReference type="PANTHER" id="PTHR37017:SF11">
    <property type="entry name" value="ESTERASE_LIPASE_THIOESTERASE DOMAIN-CONTAINING PROTEIN"/>
    <property type="match status" value="1"/>
</dbReference>
<dbReference type="AlphaFoldDB" id="A3V8I1"/>
<name>A3V8I1_9RHOB</name>
<dbReference type="InterPro" id="IPR052897">
    <property type="entry name" value="Sec-Metab_Biosynth_Hydrolase"/>
</dbReference>
<dbReference type="Pfam" id="PF12697">
    <property type="entry name" value="Abhydrolase_6"/>
    <property type="match status" value="1"/>
</dbReference>
<sequence length="234" mass="25239">MSDFLLIHGSCHGAWCWDDLIPHLTAHGHTARAIDLPSHGQDSTAAHKVTLDLYASAIVAAIDTPVILVGHSMAGYPITAAAGLAPDRISALVYLCAYVPMAGKSLADMRRMAPSQPLLDAIIVDDARVTFSVDRAKAAEKFYHDVPPARAAWAIGQLGPQPILPQETPLEPRHTLPRHYLRCTDDRTIPPAFQSTMTADWPAGTVSDLPTSHSPFLSDPALLAQHLDRIARAL</sequence>
<evidence type="ECO:0000313" key="2">
    <source>
        <dbReference type="EMBL" id="EAQ05633.1"/>
    </source>
</evidence>
<dbReference type="STRING" id="314232.SKA53_01064"/>
<dbReference type="HOGENOM" id="CLU_046066_3_0_5"/>
<protein>
    <submittedName>
        <fullName evidence="2">Esterase EstC, putative</fullName>
    </submittedName>
</protein>
<keyword evidence="3" id="KW-1185">Reference proteome</keyword>
<dbReference type="Proteomes" id="UP000004507">
    <property type="component" value="Unassembled WGS sequence"/>
</dbReference>
<organism evidence="2 3">
    <name type="scientific">Yoonia vestfoldensis SKA53</name>
    <dbReference type="NCBI Taxonomy" id="314232"/>
    <lineage>
        <taxon>Bacteria</taxon>
        <taxon>Pseudomonadati</taxon>
        <taxon>Pseudomonadota</taxon>
        <taxon>Alphaproteobacteria</taxon>
        <taxon>Rhodobacterales</taxon>
        <taxon>Paracoccaceae</taxon>
        <taxon>Yoonia</taxon>
    </lineage>
</organism>
<dbReference type="OrthoDB" id="9814966at2"/>
<evidence type="ECO:0000259" key="1">
    <source>
        <dbReference type="Pfam" id="PF12697"/>
    </source>
</evidence>
<proteinExistence type="predicted"/>
<comment type="caution">
    <text evidence="2">The sequence shown here is derived from an EMBL/GenBank/DDBJ whole genome shotgun (WGS) entry which is preliminary data.</text>
</comment>
<dbReference type="EMBL" id="AAMS01000008">
    <property type="protein sequence ID" value="EAQ05633.1"/>
    <property type="molecule type" value="Genomic_DNA"/>
</dbReference>
<dbReference type="InterPro" id="IPR000073">
    <property type="entry name" value="AB_hydrolase_1"/>
</dbReference>
<dbReference type="RefSeq" id="WP_007204173.1">
    <property type="nucleotide sequence ID" value="NZ_CH672414.1"/>
</dbReference>
<gene>
    <name evidence="2" type="ORF">SKA53_01064</name>
</gene>
<dbReference type="ESTHER" id="9rhob-a3v8i1">
    <property type="family name" value="HNLyase_Bact"/>
</dbReference>
<dbReference type="PANTHER" id="PTHR37017">
    <property type="entry name" value="AB HYDROLASE-1 DOMAIN-CONTAINING PROTEIN-RELATED"/>
    <property type="match status" value="1"/>
</dbReference>
<dbReference type="InterPro" id="IPR029058">
    <property type="entry name" value="AB_hydrolase_fold"/>
</dbReference>
<evidence type="ECO:0000313" key="3">
    <source>
        <dbReference type="Proteomes" id="UP000004507"/>
    </source>
</evidence>
<feature type="domain" description="AB hydrolase-1" evidence="1">
    <location>
        <begin position="4"/>
        <end position="225"/>
    </location>
</feature>
<reference evidence="2 3" key="1">
    <citation type="submission" date="2006-01" db="EMBL/GenBank/DDBJ databases">
        <authorList>
            <person name="Hagstrom A."/>
            <person name="Ferriera S."/>
            <person name="Johnson J."/>
            <person name="Kravitz S."/>
            <person name="Halpern A."/>
            <person name="Remington K."/>
            <person name="Beeson K."/>
            <person name="Tran B."/>
            <person name="Rogers Y.-H."/>
            <person name="Friedman R."/>
            <person name="Venter J.C."/>
        </authorList>
    </citation>
    <scope>NUCLEOTIDE SEQUENCE [LARGE SCALE GENOMIC DNA]</scope>
    <source>
        <strain evidence="2 3">SKA53</strain>
    </source>
</reference>